<dbReference type="PATRIC" id="fig|1114964.3.peg.1893"/>
<dbReference type="InterPro" id="IPR026893">
    <property type="entry name" value="Tyr/Ser_Pase_IphP-type"/>
</dbReference>
<feature type="domain" description="Tyrosine specific protein phosphatases" evidence="2">
    <location>
        <begin position="134"/>
        <end position="170"/>
    </location>
</feature>
<comment type="caution">
    <text evidence="3">The sequence shown here is derived from an EMBL/GenBank/DDBJ whole genome shotgun (WGS) entry which is preliminary data.</text>
</comment>
<dbReference type="PROSITE" id="PS00383">
    <property type="entry name" value="TYR_PHOSPHATASE_1"/>
    <property type="match status" value="1"/>
</dbReference>
<dbReference type="Pfam" id="PF13350">
    <property type="entry name" value="Y_phosphatase3"/>
    <property type="match status" value="1"/>
</dbReference>
<keyword evidence="4" id="KW-1185">Reference proteome</keyword>
<dbReference type="eggNOG" id="COG2365">
    <property type="taxonomic scope" value="Bacteria"/>
</dbReference>
<dbReference type="PROSITE" id="PS50056">
    <property type="entry name" value="TYR_PHOSPHATASE_2"/>
    <property type="match status" value="1"/>
</dbReference>
<evidence type="ECO:0000256" key="1">
    <source>
        <dbReference type="ARBA" id="ARBA00009580"/>
    </source>
</evidence>
<evidence type="ECO:0000313" key="4">
    <source>
        <dbReference type="Proteomes" id="UP000015524"/>
    </source>
</evidence>
<dbReference type="InterPro" id="IPR016130">
    <property type="entry name" value="Tyr_Pase_AS"/>
</dbReference>
<evidence type="ECO:0000313" key="3">
    <source>
        <dbReference type="EMBL" id="EQB01900.1"/>
    </source>
</evidence>
<dbReference type="AlphaFoldDB" id="T0HRG9"/>
<dbReference type="SUPFAM" id="SSF52799">
    <property type="entry name" value="(Phosphotyrosine protein) phosphatases II"/>
    <property type="match status" value="1"/>
</dbReference>
<dbReference type="Proteomes" id="UP000015524">
    <property type="component" value="Unassembled WGS sequence"/>
</dbReference>
<dbReference type="EMBL" id="ATIB01000054">
    <property type="protein sequence ID" value="EQB01900.1"/>
    <property type="molecule type" value="Genomic_DNA"/>
</dbReference>
<dbReference type="InterPro" id="IPR029021">
    <property type="entry name" value="Prot-tyrosine_phosphatase-like"/>
</dbReference>
<reference evidence="3 4" key="1">
    <citation type="journal article" date="2013" name="Genome Announc.">
        <title>Draft Genome Sequence of a Hexachlorocyclohexane-Degrading Bacterium, Sphingobium baderi Strain LL03T.</title>
        <authorList>
            <person name="Kaur J."/>
            <person name="Verma H."/>
            <person name="Tripathi C."/>
            <person name="Khurana J.P."/>
            <person name="Lal R."/>
        </authorList>
    </citation>
    <scope>NUCLEOTIDE SEQUENCE [LARGE SCALE GENOMIC DNA]</scope>
    <source>
        <strain evidence="3 4">LL03</strain>
    </source>
</reference>
<dbReference type="PANTHER" id="PTHR31126">
    <property type="entry name" value="TYROSINE-PROTEIN PHOSPHATASE"/>
    <property type="match status" value="1"/>
</dbReference>
<name>T0HRG9_9SPHN</name>
<dbReference type="PANTHER" id="PTHR31126:SF1">
    <property type="entry name" value="TYROSINE SPECIFIC PROTEIN PHOSPHATASES DOMAIN-CONTAINING PROTEIN"/>
    <property type="match status" value="1"/>
</dbReference>
<proteinExistence type="inferred from homology"/>
<evidence type="ECO:0000259" key="2">
    <source>
        <dbReference type="PROSITE" id="PS50056"/>
    </source>
</evidence>
<dbReference type="RefSeq" id="WP_021244824.1">
    <property type="nucleotide sequence ID" value="NZ_ATIB01000054.1"/>
</dbReference>
<accession>T0HRG9</accession>
<sequence>MNGARPAIEWTRILPLTSVNNFRDYGGWRTRGGAHVEKGVFFRSAHHARASAADEARIASLGIRTVVDLRRAPEQRRQPTVWLERLGLTALTSGDMVDASEHAPHILALRNAPQGGSGMRTFMIDHYRDLPFEPQHIDLFRRYFQALAHAEGGVLIHCTAGKDRTGLLAAFTHHLLQVHRDDLMEDYLLSNVAGNIDARLPALIRGLKETYEIAVDTEGARTVLTVEPAYLASAWDAIAQRCGSIDGYIVDVLGVDGVTGDRIRARYLT</sequence>
<comment type="similarity">
    <text evidence="1">Belongs to the protein-tyrosine phosphatase family.</text>
</comment>
<gene>
    <name evidence="3" type="ORF">L485_09710</name>
</gene>
<dbReference type="Gene3D" id="3.90.190.10">
    <property type="entry name" value="Protein tyrosine phosphatase superfamily"/>
    <property type="match status" value="1"/>
</dbReference>
<dbReference type="GO" id="GO:0004721">
    <property type="term" value="F:phosphoprotein phosphatase activity"/>
    <property type="evidence" value="ECO:0007669"/>
    <property type="project" value="InterPro"/>
</dbReference>
<protein>
    <recommendedName>
        <fullName evidence="2">Tyrosine specific protein phosphatases domain-containing protein</fullName>
    </recommendedName>
</protein>
<dbReference type="InterPro" id="IPR000387">
    <property type="entry name" value="Tyr_Pase_dom"/>
</dbReference>
<organism evidence="3 4">
    <name type="scientific">Sphingobium baderi LL03</name>
    <dbReference type="NCBI Taxonomy" id="1114964"/>
    <lineage>
        <taxon>Bacteria</taxon>
        <taxon>Pseudomonadati</taxon>
        <taxon>Pseudomonadota</taxon>
        <taxon>Alphaproteobacteria</taxon>
        <taxon>Sphingomonadales</taxon>
        <taxon>Sphingomonadaceae</taxon>
        <taxon>Sphingobium</taxon>
    </lineage>
</organism>